<evidence type="ECO:0000313" key="1">
    <source>
        <dbReference type="EMBL" id="KAJ1886898.1"/>
    </source>
</evidence>
<proteinExistence type="predicted"/>
<dbReference type="Proteomes" id="UP001150581">
    <property type="component" value="Unassembled WGS sequence"/>
</dbReference>
<dbReference type="EMBL" id="JANBPG010002140">
    <property type="protein sequence ID" value="KAJ1886898.1"/>
    <property type="molecule type" value="Genomic_DNA"/>
</dbReference>
<organism evidence="1 2">
    <name type="scientific">Kickxella alabastrina</name>
    <dbReference type="NCBI Taxonomy" id="61397"/>
    <lineage>
        <taxon>Eukaryota</taxon>
        <taxon>Fungi</taxon>
        <taxon>Fungi incertae sedis</taxon>
        <taxon>Zoopagomycota</taxon>
        <taxon>Kickxellomycotina</taxon>
        <taxon>Kickxellomycetes</taxon>
        <taxon>Kickxellales</taxon>
        <taxon>Kickxellaceae</taxon>
        <taxon>Kickxella</taxon>
    </lineage>
</organism>
<keyword evidence="1" id="KW-0560">Oxidoreductase</keyword>
<sequence length="251" mass="27083">MLRTAAFSAIRRAGKPTINKGALFQPRCRYSSSLWSWLRPGSAEKAVHDRENATEGIESIIEPIKGEDKACSELALRGAGAGAARGMASATSSESVTFGFCDKTFEGYNIETPSREITISKDEAISLYREMQMVRRLEMAADSSYKHKLIRGFCHLCTGQEAVPVGMEGAITKEDAIITAYRCHGFTYMRGASPVSILAELMGRKDGVSQGKGGSMHMYAPNFYGGNGIVGAQVPLGAGISFAQKYKGEKT</sequence>
<feature type="non-terminal residue" evidence="1">
    <location>
        <position position="251"/>
    </location>
</feature>
<protein>
    <submittedName>
        <fullName evidence="1">Alpha subunit of pyruvate dehydrogenase</fullName>
        <ecNumber evidence="1">1.2.4.1</ecNumber>
    </submittedName>
</protein>
<keyword evidence="1" id="KW-0670">Pyruvate</keyword>
<dbReference type="EC" id="1.2.4.1" evidence="1"/>
<gene>
    <name evidence="1" type="primary">PDA1_2</name>
    <name evidence="1" type="ORF">LPJ66_009399</name>
</gene>
<reference evidence="1" key="1">
    <citation type="submission" date="2022-07" db="EMBL/GenBank/DDBJ databases">
        <title>Phylogenomic reconstructions and comparative analyses of Kickxellomycotina fungi.</title>
        <authorList>
            <person name="Reynolds N.K."/>
            <person name="Stajich J.E."/>
            <person name="Barry K."/>
            <person name="Grigoriev I.V."/>
            <person name="Crous P."/>
            <person name="Smith M.E."/>
        </authorList>
    </citation>
    <scope>NUCLEOTIDE SEQUENCE</scope>
    <source>
        <strain evidence="1">Benny 63K</strain>
    </source>
</reference>
<keyword evidence="2" id="KW-1185">Reference proteome</keyword>
<name>A0ACC1I7M1_9FUNG</name>
<accession>A0ACC1I7M1</accession>
<evidence type="ECO:0000313" key="2">
    <source>
        <dbReference type="Proteomes" id="UP001150581"/>
    </source>
</evidence>
<comment type="caution">
    <text evidence="1">The sequence shown here is derived from an EMBL/GenBank/DDBJ whole genome shotgun (WGS) entry which is preliminary data.</text>
</comment>